<dbReference type="InterPro" id="IPR037923">
    <property type="entry name" value="HTH-like"/>
</dbReference>
<evidence type="ECO:0000256" key="3">
    <source>
        <dbReference type="ARBA" id="ARBA00023163"/>
    </source>
</evidence>
<dbReference type="InterPro" id="IPR009057">
    <property type="entry name" value="Homeodomain-like_sf"/>
</dbReference>
<dbReference type="EMBL" id="JAERRB010000001">
    <property type="protein sequence ID" value="MBL0739867.1"/>
    <property type="molecule type" value="Genomic_DNA"/>
</dbReference>
<dbReference type="RefSeq" id="WP_202006830.1">
    <property type="nucleotide sequence ID" value="NZ_JAERRB010000001.1"/>
</dbReference>
<feature type="domain" description="HTH araC/xylS-type" evidence="4">
    <location>
        <begin position="182"/>
        <end position="280"/>
    </location>
</feature>
<proteinExistence type="predicted"/>
<keyword evidence="3" id="KW-0804">Transcription</keyword>
<dbReference type="Pfam" id="PF12833">
    <property type="entry name" value="HTH_18"/>
    <property type="match status" value="1"/>
</dbReference>
<dbReference type="Proteomes" id="UP000613030">
    <property type="component" value="Unassembled WGS sequence"/>
</dbReference>
<dbReference type="PROSITE" id="PS01124">
    <property type="entry name" value="HTH_ARAC_FAMILY_2"/>
    <property type="match status" value="1"/>
</dbReference>
<comment type="caution">
    <text evidence="5">The sequence shown here is derived from an EMBL/GenBank/DDBJ whole genome shotgun (WGS) entry which is preliminary data.</text>
</comment>
<gene>
    <name evidence="5" type="ORF">JI741_01495</name>
</gene>
<evidence type="ECO:0000256" key="2">
    <source>
        <dbReference type="ARBA" id="ARBA00023125"/>
    </source>
</evidence>
<keyword evidence="2" id="KW-0238">DNA-binding</keyword>
<dbReference type="PANTHER" id="PTHR43280:SF32">
    <property type="entry name" value="TRANSCRIPTIONAL REGULATORY PROTEIN"/>
    <property type="match status" value="1"/>
</dbReference>
<dbReference type="SUPFAM" id="SSF46689">
    <property type="entry name" value="Homeodomain-like"/>
    <property type="match status" value="1"/>
</dbReference>
<protein>
    <submittedName>
        <fullName evidence="5">Helix-turn-helix domain-containing protein</fullName>
    </submittedName>
</protein>
<sequence>MEKDLLTPIDIQDDNFLNIYTLPSIGHAWPADGKLTNFEILWLTEGATVHEVNGLHHAMRKDSVFCGSPGQVHQLRQTAGMKAVVISFRDSFLREGIDDVSGVYDSELFEMFSSLAAIPLQPDIASEMHDIVEKMIREANGRQSLKHEFLRRYLKIFLLHVFRQFEQVSVKSSRVTGHVLVRKFMAAIEKDFKQKKSVMEYAAQLYVSPNYLNEVVKRVSGFSAGYHIRQRIIQEAKRRAKYSDSNMKEVAYELGFETPAHFSKFFKHYAGINFSSFKQIGASLSSATRNASDGLRAQVVVAR</sequence>
<accession>A0ABS1KMI6</accession>
<reference evidence="5 6" key="1">
    <citation type="submission" date="2021-01" db="EMBL/GenBank/DDBJ databases">
        <title>Chryseolinea sp. Jin1 Genome sequencing and assembly.</title>
        <authorList>
            <person name="Kim I."/>
        </authorList>
    </citation>
    <scope>NUCLEOTIDE SEQUENCE [LARGE SCALE GENOMIC DNA]</scope>
    <source>
        <strain evidence="5 6">Jin1</strain>
    </source>
</reference>
<dbReference type="Gene3D" id="1.10.10.60">
    <property type="entry name" value="Homeodomain-like"/>
    <property type="match status" value="1"/>
</dbReference>
<keyword evidence="6" id="KW-1185">Reference proteome</keyword>
<organism evidence="5 6">
    <name type="scientific">Chryseolinea lacunae</name>
    <dbReference type="NCBI Taxonomy" id="2801331"/>
    <lineage>
        <taxon>Bacteria</taxon>
        <taxon>Pseudomonadati</taxon>
        <taxon>Bacteroidota</taxon>
        <taxon>Cytophagia</taxon>
        <taxon>Cytophagales</taxon>
        <taxon>Fulvivirgaceae</taxon>
        <taxon>Chryseolinea</taxon>
    </lineage>
</organism>
<dbReference type="SMART" id="SM00342">
    <property type="entry name" value="HTH_ARAC"/>
    <property type="match status" value="1"/>
</dbReference>
<evidence type="ECO:0000313" key="6">
    <source>
        <dbReference type="Proteomes" id="UP000613030"/>
    </source>
</evidence>
<evidence type="ECO:0000256" key="1">
    <source>
        <dbReference type="ARBA" id="ARBA00023015"/>
    </source>
</evidence>
<dbReference type="PANTHER" id="PTHR43280">
    <property type="entry name" value="ARAC-FAMILY TRANSCRIPTIONAL REGULATOR"/>
    <property type="match status" value="1"/>
</dbReference>
<name>A0ABS1KMI6_9BACT</name>
<dbReference type="InterPro" id="IPR018060">
    <property type="entry name" value="HTH_AraC"/>
</dbReference>
<evidence type="ECO:0000259" key="4">
    <source>
        <dbReference type="PROSITE" id="PS01124"/>
    </source>
</evidence>
<keyword evidence="1" id="KW-0805">Transcription regulation</keyword>
<evidence type="ECO:0000313" key="5">
    <source>
        <dbReference type="EMBL" id="MBL0739867.1"/>
    </source>
</evidence>
<dbReference type="SUPFAM" id="SSF51215">
    <property type="entry name" value="Regulatory protein AraC"/>
    <property type="match status" value="1"/>
</dbReference>